<feature type="transmembrane region" description="Helical" evidence="1">
    <location>
        <begin position="63"/>
        <end position="87"/>
    </location>
</feature>
<feature type="transmembrane region" description="Helical" evidence="1">
    <location>
        <begin position="34"/>
        <end position="56"/>
    </location>
</feature>
<keyword evidence="1" id="KW-0472">Membrane</keyword>
<organism evidence="2">
    <name type="scientific">Schistocephalus solidus</name>
    <name type="common">Tapeworm</name>
    <dbReference type="NCBI Taxonomy" id="70667"/>
    <lineage>
        <taxon>Eukaryota</taxon>
        <taxon>Metazoa</taxon>
        <taxon>Spiralia</taxon>
        <taxon>Lophotrochozoa</taxon>
        <taxon>Platyhelminthes</taxon>
        <taxon>Cestoda</taxon>
        <taxon>Eucestoda</taxon>
        <taxon>Diphyllobothriidea</taxon>
        <taxon>Diphyllobothriidae</taxon>
        <taxon>Schistocephalus</taxon>
    </lineage>
</organism>
<sequence length="109" mass="12168">MSFLRLLFDLLLCLLTANLLFLCAINFSSEDYNAFVNLAVFTHVAVMIALLEFLIYCKSFISLGIFVNCVGCLHFPQCLADIFIVVFPDLPATALVMTIPSAKLRPYLP</sequence>
<dbReference type="EMBL" id="GEEE01024205">
    <property type="protein sequence ID" value="JAP39020.1"/>
    <property type="molecule type" value="Transcribed_RNA"/>
</dbReference>
<evidence type="ECO:0000256" key="1">
    <source>
        <dbReference type="SAM" id="Phobius"/>
    </source>
</evidence>
<accession>A0A0X3NI73</accession>
<feature type="transmembrane region" description="Helical" evidence="1">
    <location>
        <begin position="7"/>
        <end position="28"/>
    </location>
</feature>
<feature type="non-terminal residue" evidence="2">
    <location>
        <position position="109"/>
    </location>
</feature>
<name>A0A0X3NI73_SCHSO</name>
<evidence type="ECO:0000313" key="2">
    <source>
        <dbReference type="EMBL" id="JAP39020.1"/>
    </source>
</evidence>
<dbReference type="AlphaFoldDB" id="A0A0X3NI73"/>
<keyword evidence="1" id="KW-1133">Transmembrane helix</keyword>
<keyword evidence="1" id="KW-0812">Transmembrane</keyword>
<proteinExistence type="predicted"/>
<gene>
    <name evidence="2" type="ORF">TR142727</name>
</gene>
<dbReference type="EMBL" id="GEEE01015483">
    <property type="protein sequence ID" value="JAP47742.1"/>
    <property type="molecule type" value="Transcribed_RNA"/>
</dbReference>
<protein>
    <submittedName>
        <fullName evidence="2">Uncharacterized protein</fullName>
    </submittedName>
</protein>
<reference evidence="2" key="1">
    <citation type="submission" date="2016-01" db="EMBL/GenBank/DDBJ databases">
        <title>Reference transcriptome for the parasite Schistocephalus solidus: insights into the molecular evolution of parasitism.</title>
        <authorList>
            <person name="Hebert F.O."/>
            <person name="Grambauer S."/>
            <person name="Barber I."/>
            <person name="Landry C.R."/>
            <person name="Aubin-Horth N."/>
        </authorList>
    </citation>
    <scope>NUCLEOTIDE SEQUENCE</scope>
</reference>